<protein>
    <submittedName>
        <fullName evidence="2">Glycosyl transferase family 2</fullName>
    </submittedName>
</protein>
<keyword evidence="3" id="KW-1185">Reference proteome</keyword>
<evidence type="ECO:0000259" key="1">
    <source>
        <dbReference type="Pfam" id="PF00535"/>
    </source>
</evidence>
<evidence type="ECO:0000313" key="3">
    <source>
        <dbReference type="Proteomes" id="UP000234328"/>
    </source>
</evidence>
<dbReference type="RefSeq" id="WP_102071505.1">
    <property type="nucleotide sequence ID" value="NZ_PDNV01000013.1"/>
</dbReference>
<dbReference type="InterPro" id="IPR029044">
    <property type="entry name" value="Nucleotide-diphossugar_trans"/>
</dbReference>
<evidence type="ECO:0000313" key="2">
    <source>
        <dbReference type="EMBL" id="PLC52486.1"/>
    </source>
</evidence>
<dbReference type="Proteomes" id="UP000234328">
    <property type="component" value="Unassembled WGS sequence"/>
</dbReference>
<accession>A0A2N4UBT5</accession>
<comment type="caution">
    <text evidence="2">The sequence shown here is derived from an EMBL/GenBank/DDBJ whole genome shotgun (WGS) entry which is preliminary data.</text>
</comment>
<proteinExistence type="predicted"/>
<dbReference type="GO" id="GO:0016740">
    <property type="term" value="F:transferase activity"/>
    <property type="evidence" value="ECO:0007669"/>
    <property type="project" value="UniProtKB-KW"/>
</dbReference>
<dbReference type="AlphaFoldDB" id="A0A2N4UBT5"/>
<dbReference type="Gene3D" id="3.90.550.10">
    <property type="entry name" value="Spore Coat Polysaccharide Biosynthesis Protein SpsA, Chain A"/>
    <property type="match status" value="2"/>
</dbReference>
<reference evidence="2 3" key="1">
    <citation type="submission" date="2017-10" db="EMBL/GenBank/DDBJ databases">
        <title>Two draft genome sequences of Pusillimonas sp. strains isolated from a nitrate- and radionuclide-contaminated groundwater in Russia.</title>
        <authorList>
            <person name="Grouzdev D.S."/>
            <person name="Tourova T.P."/>
            <person name="Goeva M.A."/>
            <person name="Babich T.L."/>
            <person name="Sokolova D.S."/>
            <person name="Abdullin R."/>
            <person name="Poltaraus A.B."/>
            <person name="Toshchakov S.V."/>
            <person name="Nazina T.N."/>
        </authorList>
    </citation>
    <scope>NUCLEOTIDE SEQUENCE [LARGE SCALE GENOMIC DNA]</scope>
    <source>
        <strain evidence="2 3">JR1/69-2-13</strain>
    </source>
</reference>
<organism evidence="2 3">
    <name type="scientific">Pollutimonas nitritireducens</name>
    <dbReference type="NCBI Taxonomy" id="2045209"/>
    <lineage>
        <taxon>Bacteria</taxon>
        <taxon>Pseudomonadati</taxon>
        <taxon>Pseudomonadota</taxon>
        <taxon>Betaproteobacteria</taxon>
        <taxon>Burkholderiales</taxon>
        <taxon>Alcaligenaceae</taxon>
        <taxon>Pollutimonas</taxon>
    </lineage>
</organism>
<sequence length="656" mass="73792">MRAAISKPVLSRHLTDSLIDAASNTSKQLLNMLEARLLILRKVQNLHKQVGWRGVRRKVASVLKRHIEAFTGFDRNNYGEWLRRYGALNNKRRSVIMGSIEKMPAQLISVIIPVSMPDAKLELMADAISSVQAQLYPHWQLHIVGASFASPIFRQQIEQLCRGDTRIKLLLDTQASPISAAINRGLSATSAQWVAMLGQHDVLSEHALYYVAQTILTNPDAAIIYSDEDKIDTAGTRHEPAFKPDWNPELLLSGNTIGNLTIYQRKLINTLGGVRADYDGAHYYDLTLRCVEQVKPTQIIHIPRVLYHSRSDQAKIPKSKILALNEITQGLRAITDHLERTEVVASAEVTTFGSYRVKYSLPPAQPMVSMIIPTRNGLQLIQQCIGSILAKTLYENYEILVIDNNSSDPATLRYLASLESEEKLHVVRDARPFNYSALNNNAINIAQGDYLCLLNNDIEVISPDWLNEMLGLAIQPGIGAVGARLWYPDNTLQHAGVITGIGGIAGHVHRRLVRDSPGYLGRAQRTQSFSAVTAACLLVKKQIYQEVGGLDEENLAVAFNDVDFCLRVKQAGYRNVWTPYAELYHHESASRGREDTLEKYDRFSQEVQYMKQRWGDNLKNDPAYNPNLTLEHEDCSLAWPPREQELEALWNDKRVC</sequence>
<dbReference type="Pfam" id="PF00535">
    <property type="entry name" value="Glycos_transf_2"/>
    <property type="match status" value="2"/>
</dbReference>
<dbReference type="SUPFAM" id="SSF53448">
    <property type="entry name" value="Nucleotide-diphospho-sugar transferases"/>
    <property type="match status" value="2"/>
</dbReference>
<dbReference type="PANTHER" id="PTHR43179:SF7">
    <property type="entry name" value="RHAMNOSYLTRANSFERASE WBBL"/>
    <property type="match status" value="1"/>
</dbReference>
<dbReference type="EMBL" id="PDNV01000013">
    <property type="protein sequence ID" value="PLC52486.1"/>
    <property type="molecule type" value="Genomic_DNA"/>
</dbReference>
<dbReference type="OrthoDB" id="9816564at2"/>
<gene>
    <name evidence="2" type="ORF">CR155_18495</name>
</gene>
<name>A0A2N4UBT5_9BURK</name>
<feature type="domain" description="Glycosyltransferase 2-like" evidence="1">
    <location>
        <begin position="369"/>
        <end position="544"/>
    </location>
</feature>
<dbReference type="PANTHER" id="PTHR43179">
    <property type="entry name" value="RHAMNOSYLTRANSFERASE WBBL"/>
    <property type="match status" value="1"/>
</dbReference>
<feature type="domain" description="Glycosyltransferase 2-like" evidence="1">
    <location>
        <begin position="109"/>
        <end position="230"/>
    </location>
</feature>
<dbReference type="InterPro" id="IPR001173">
    <property type="entry name" value="Glyco_trans_2-like"/>
</dbReference>
<keyword evidence="2" id="KW-0808">Transferase</keyword>
<dbReference type="CDD" id="cd04186">
    <property type="entry name" value="GT_2_like_c"/>
    <property type="match status" value="1"/>
</dbReference>